<dbReference type="Proteomes" id="UP000001460">
    <property type="component" value="Unassembled WGS sequence"/>
</dbReference>
<keyword evidence="3 4" id="KW-0539">Nucleus</keyword>
<gene>
    <name evidence="6" type="ORF">CMU_027280</name>
</gene>
<sequence length="531" mass="61828">MGGRRVKKGVKGESAEYITRAQALKYLQLSLADFRRLCILKGIYPREPKKKLKGADKTYYHSKDVLFLRYDPILSKFRDFKVYLKKYKKALARNDRNKIRSLIQRKPELPLSHIVKQRYPCFIDALRDLDDALTTCALFASLGADDNHNIPASTIEQSVKLMDEFMYLVSKCGFLKKSFISIKGFYFQVEILNEKIIWLLPHQFSQKLPDDVDFRVMTTFLEFYHVLLKFVNFKLYQLNNITYPPTIDSSILKSGGRFLSLKAHNLKNLTQCLPTDSLTIQNNSTSSKLLFEDLCFFISREVPLVPAAFVIISQGGKIGWENEASPIKRDNSNITHYIVDRPMKFIIKEIEKYPNSEFIQPQWLFDCLNEFILLPTRLYAPGEILPPHLSPFVNDEEQGYVPLQREILDNFKGLKTKTKSIEDDFATTHCSDSSDLDDEQISEAREKEYLASLQSEMTKSNISGDINEDKHNDLVSIAKLEYKKRKMQEEMESRKSLLSKKHKRLLERIEYTKRLKLERAKKLHSRRKDSN</sequence>
<keyword evidence="7" id="KW-1185">Reference proteome</keyword>
<dbReference type="PANTHER" id="PTHR12221">
    <property type="entry name" value="PESCADILLO - RELATED"/>
    <property type="match status" value="1"/>
</dbReference>
<dbReference type="GO" id="GO:0000466">
    <property type="term" value="P:maturation of 5.8S rRNA from tricistronic rRNA transcript (SSU-rRNA, 5.8S rRNA, LSU-rRNA)"/>
    <property type="evidence" value="ECO:0007669"/>
    <property type="project" value="UniProtKB-UniRule"/>
</dbReference>
<keyword evidence="1 4" id="KW-0690">Ribosome biogenesis</keyword>
<dbReference type="OrthoDB" id="10264910at2759"/>
<reference evidence="6" key="1">
    <citation type="submission" date="2008-06" db="EMBL/GenBank/DDBJ databases">
        <authorList>
            <person name="Lorenzi H."/>
            <person name="Inman J."/>
            <person name="Miller J."/>
            <person name="Schobel S."/>
            <person name="Amedeo P."/>
            <person name="Caler E.V."/>
            <person name="da Silva J."/>
        </authorList>
    </citation>
    <scope>NUCLEOTIDE SEQUENCE [LARGE SCALE GENOMIC DNA]</scope>
    <source>
        <strain evidence="6">RN66</strain>
    </source>
</reference>
<evidence type="ECO:0000256" key="1">
    <source>
        <dbReference type="ARBA" id="ARBA00022517"/>
    </source>
</evidence>
<evidence type="ECO:0000256" key="2">
    <source>
        <dbReference type="ARBA" id="ARBA00022552"/>
    </source>
</evidence>
<dbReference type="InterPro" id="IPR036420">
    <property type="entry name" value="BRCT_dom_sf"/>
</dbReference>
<keyword evidence="2 4" id="KW-0698">rRNA processing</keyword>
<dbReference type="InterPro" id="IPR010613">
    <property type="entry name" value="PES"/>
</dbReference>
<accession>B6ABG7</accession>
<dbReference type="GO" id="GO:0003723">
    <property type="term" value="F:RNA binding"/>
    <property type="evidence" value="ECO:0007669"/>
    <property type="project" value="TreeGrafter"/>
</dbReference>
<dbReference type="Pfam" id="PF06732">
    <property type="entry name" value="Pescadillo_N"/>
    <property type="match status" value="1"/>
</dbReference>
<evidence type="ECO:0000259" key="5">
    <source>
        <dbReference type="PROSITE" id="PS50172"/>
    </source>
</evidence>
<dbReference type="HAMAP" id="MF_03028">
    <property type="entry name" value="Pescadillo"/>
    <property type="match status" value="1"/>
</dbReference>
<dbReference type="GO" id="GO:0070545">
    <property type="term" value="C:PeBoW complex"/>
    <property type="evidence" value="ECO:0007669"/>
    <property type="project" value="TreeGrafter"/>
</dbReference>
<dbReference type="InterPro" id="IPR001357">
    <property type="entry name" value="BRCT_dom"/>
</dbReference>
<dbReference type="STRING" id="441375.B6ABG7"/>
<dbReference type="PANTHER" id="PTHR12221:SF6">
    <property type="entry name" value="PESCADILLO HOMOLOG"/>
    <property type="match status" value="1"/>
</dbReference>
<organism evidence="6 7">
    <name type="scientific">Cryptosporidium muris (strain RN66)</name>
    <dbReference type="NCBI Taxonomy" id="441375"/>
    <lineage>
        <taxon>Eukaryota</taxon>
        <taxon>Sar</taxon>
        <taxon>Alveolata</taxon>
        <taxon>Apicomplexa</taxon>
        <taxon>Conoidasida</taxon>
        <taxon>Coccidia</taxon>
        <taxon>Eucoccidiorida</taxon>
        <taxon>Eimeriorina</taxon>
        <taxon>Cryptosporidiidae</taxon>
        <taxon>Cryptosporidium</taxon>
    </lineage>
</organism>
<protein>
    <recommendedName>
        <fullName evidence="4">Pescadillo homolog</fullName>
    </recommendedName>
</protein>
<feature type="domain" description="BRCT" evidence="5">
    <location>
        <begin position="286"/>
        <end position="381"/>
    </location>
</feature>
<dbReference type="eggNOG" id="KOG2481">
    <property type="taxonomic scope" value="Eukaryota"/>
</dbReference>
<dbReference type="AlphaFoldDB" id="B6ABG7"/>
<dbReference type="RefSeq" id="XP_002140068.1">
    <property type="nucleotide sequence ID" value="XM_002140032.1"/>
</dbReference>
<dbReference type="GeneID" id="6994875"/>
<dbReference type="SUPFAM" id="SSF52113">
    <property type="entry name" value="BRCT domain"/>
    <property type="match status" value="1"/>
</dbReference>
<evidence type="ECO:0000256" key="3">
    <source>
        <dbReference type="ARBA" id="ARBA00023242"/>
    </source>
</evidence>
<evidence type="ECO:0000256" key="4">
    <source>
        <dbReference type="HAMAP-Rule" id="MF_03028"/>
    </source>
</evidence>
<name>B6ABG7_CRYMR</name>
<evidence type="ECO:0000313" key="6">
    <source>
        <dbReference type="EMBL" id="EEA05719.1"/>
    </source>
</evidence>
<dbReference type="EMBL" id="DS989727">
    <property type="protein sequence ID" value="EEA05719.1"/>
    <property type="molecule type" value="Genomic_DNA"/>
</dbReference>
<proteinExistence type="inferred from homology"/>
<comment type="similarity">
    <text evidence="4">Belongs to the pescadillo family.</text>
</comment>
<evidence type="ECO:0000313" key="7">
    <source>
        <dbReference type="Proteomes" id="UP000001460"/>
    </source>
</evidence>
<dbReference type="Gene3D" id="3.40.50.10190">
    <property type="entry name" value="BRCT domain"/>
    <property type="match status" value="1"/>
</dbReference>
<comment type="subcellular location">
    <subcellularLocation>
        <location evidence="4">Nucleus</location>
        <location evidence="4">Nucleolus</location>
    </subcellularLocation>
    <subcellularLocation>
        <location evidence="4">Nucleus</location>
        <location evidence="4">Nucleoplasm</location>
    </subcellularLocation>
</comment>
<dbReference type="PROSITE" id="PS50172">
    <property type="entry name" value="BRCT"/>
    <property type="match status" value="1"/>
</dbReference>
<dbReference type="GO" id="GO:0000463">
    <property type="term" value="P:maturation of LSU-rRNA from tricistronic rRNA transcript (SSU-rRNA, 5.8S rRNA, LSU-rRNA)"/>
    <property type="evidence" value="ECO:0007669"/>
    <property type="project" value="UniProtKB-UniRule"/>
</dbReference>
<dbReference type="GO" id="GO:0005654">
    <property type="term" value="C:nucleoplasm"/>
    <property type="evidence" value="ECO:0007669"/>
    <property type="project" value="UniProtKB-SubCell"/>
</dbReference>
<comment type="function">
    <text evidence="4">Required for maturation of ribosomal RNAs and formation of the large ribosomal subunit.</text>
</comment>
<dbReference type="VEuPathDB" id="CryptoDB:CMU_027280"/>
<dbReference type="OMA" id="VFDCLNC"/>
<dbReference type="GO" id="GO:0043021">
    <property type="term" value="F:ribonucleoprotein complex binding"/>
    <property type="evidence" value="ECO:0007669"/>
    <property type="project" value="UniProtKB-UniRule"/>
</dbReference>
<dbReference type="CDD" id="cd17709">
    <property type="entry name" value="BRCT_pescadillo_like"/>
    <property type="match status" value="1"/>
</dbReference>
<dbReference type="GO" id="GO:0030687">
    <property type="term" value="C:preribosome, large subunit precursor"/>
    <property type="evidence" value="ECO:0007669"/>
    <property type="project" value="UniProtKB-UniRule"/>
</dbReference>